<keyword evidence="6" id="KW-1185">Reference proteome</keyword>
<dbReference type="PRINTS" id="PR00038">
    <property type="entry name" value="HTHLUXR"/>
</dbReference>
<feature type="domain" description="HTH luxR-type" evidence="4">
    <location>
        <begin position="312"/>
        <end position="377"/>
    </location>
</feature>
<evidence type="ECO:0000256" key="1">
    <source>
        <dbReference type="ARBA" id="ARBA00023015"/>
    </source>
</evidence>
<dbReference type="RefSeq" id="WP_284348661.1">
    <property type="nucleotide sequence ID" value="NZ_BRXS01000001.1"/>
</dbReference>
<keyword evidence="2" id="KW-0238">DNA-binding</keyword>
<evidence type="ECO:0000259" key="4">
    <source>
        <dbReference type="PROSITE" id="PS50043"/>
    </source>
</evidence>
<dbReference type="AlphaFoldDB" id="A0AA37Q5N6"/>
<dbReference type="PANTHER" id="PTHR44688">
    <property type="entry name" value="DNA-BINDING TRANSCRIPTIONAL ACTIVATOR DEVR_DOSR"/>
    <property type="match status" value="1"/>
</dbReference>
<dbReference type="GO" id="GO:0003677">
    <property type="term" value="F:DNA binding"/>
    <property type="evidence" value="ECO:0007669"/>
    <property type="project" value="UniProtKB-KW"/>
</dbReference>
<dbReference type="EMBL" id="BRXS01000001">
    <property type="protein sequence ID" value="GLC24212.1"/>
    <property type="molecule type" value="Genomic_DNA"/>
</dbReference>
<evidence type="ECO:0000313" key="6">
    <source>
        <dbReference type="Proteomes" id="UP001161325"/>
    </source>
</evidence>
<dbReference type="Gene3D" id="1.10.10.10">
    <property type="entry name" value="Winged helix-like DNA-binding domain superfamily/Winged helix DNA-binding domain"/>
    <property type="match status" value="1"/>
</dbReference>
<comment type="caution">
    <text evidence="5">The sequence shown here is derived from an EMBL/GenBank/DDBJ whole genome shotgun (WGS) entry which is preliminary data.</text>
</comment>
<dbReference type="InterPro" id="IPR000792">
    <property type="entry name" value="Tscrpt_reg_LuxR_C"/>
</dbReference>
<dbReference type="SUPFAM" id="SSF46894">
    <property type="entry name" value="C-terminal effector domain of the bipartite response regulators"/>
    <property type="match status" value="1"/>
</dbReference>
<dbReference type="InterPro" id="IPR036388">
    <property type="entry name" value="WH-like_DNA-bd_sf"/>
</dbReference>
<evidence type="ECO:0000313" key="5">
    <source>
        <dbReference type="EMBL" id="GLC24212.1"/>
    </source>
</evidence>
<keyword evidence="3" id="KW-0804">Transcription</keyword>
<gene>
    <name evidence="5" type="ORF">rosag_07250</name>
</gene>
<dbReference type="SMART" id="SM00421">
    <property type="entry name" value="HTH_LUXR"/>
    <property type="match status" value="1"/>
</dbReference>
<name>A0AA37Q5N6_9BACT</name>
<dbReference type="InterPro" id="IPR016032">
    <property type="entry name" value="Sig_transdc_resp-reg_C-effctor"/>
</dbReference>
<dbReference type="Pfam" id="PF00196">
    <property type="entry name" value="GerE"/>
    <property type="match status" value="1"/>
</dbReference>
<evidence type="ECO:0000256" key="2">
    <source>
        <dbReference type="ARBA" id="ARBA00023125"/>
    </source>
</evidence>
<dbReference type="Proteomes" id="UP001161325">
    <property type="component" value="Unassembled WGS sequence"/>
</dbReference>
<proteinExistence type="predicted"/>
<keyword evidence="1" id="KW-0805">Transcription regulation</keyword>
<evidence type="ECO:0000256" key="3">
    <source>
        <dbReference type="ARBA" id="ARBA00023163"/>
    </source>
</evidence>
<organism evidence="5 6">
    <name type="scientific">Roseisolibacter agri</name>
    <dbReference type="NCBI Taxonomy" id="2014610"/>
    <lineage>
        <taxon>Bacteria</taxon>
        <taxon>Pseudomonadati</taxon>
        <taxon>Gemmatimonadota</taxon>
        <taxon>Gemmatimonadia</taxon>
        <taxon>Gemmatimonadales</taxon>
        <taxon>Gemmatimonadaceae</taxon>
        <taxon>Roseisolibacter</taxon>
    </lineage>
</organism>
<sequence length="377" mass="40389">MTLRLTSDDARRLREATAALLAPLAGPDPRAWWRDAEARLHALFPGANAMLSMPNGTRLRNDSQTVDPTQLQRMNEMSRADPRTGFHGSSDPASAWFNRYRRAHALELWTLAEGGGILESHGHDLRRNTVYHEGLAPAGFADFVCAASQNDAGEMWLTVGYQRPTARRHFDDEREVVGLLLPALQVAHHALATFGARRSALLASLDAMGDALLVVDADGRALHHNAALQRALAGEPAREQVLAAMHALAAEVRTLRGRAATAPVIPARTVQTALARYALRASLAPAALWGEEGLVQVALDAATPAIVTPPLAIPDALGLTAREAEVARLLARRLSNAEVAAALGVSAHTARHHTERVMQKLGAARRADVAVRLSGGP</sequence>
<accession>A0AA37Q5N6</accession>
<dbReference type="PROSITE" id="PS50043">
    <property type="entry name" value="HTH_LUXR_2"/>
    <property type="match status" value="1"/>
</dbReference>
<protein>
    <recommendedName>
        <fullName evidence="4">HTH luxR-type domain-containing protein</fullName>
    </recommendedName>
</protein>
<dbReference type="GO" id="GO:0006355">
    <property type="term" value="P:regulation of DNA-templated transcription"/>
    <property type="evidence" value="ECO:0007669"/>
    <property type="project" value="InterPro"/>
</dbReference>
<reference evidence="5" key="1">
    <citation type="submission" date="2022-08" db="EMBL/GenBank/DDBJ databases">
        <title>Draft genome sequencing of Roseisolibacter agri AW1220.</title>
        <authorList>
            <person name="Tobiishi Y."/>
            <person name="Tonouchi A."/>
        </authorList>
    </citation>
    <scope>NUCLEOTIDE SEQUENCE</scope>
    <source>
        <strain evidence="5">AW1220</strain>
    </source>
</reference>
<dbReference type="PANTHER" id="PTHR44688:SF16">
    <property type="entry name" value="DNA-BINDING TRANSCRIPTIONAL ACTIVATOR DEVR_DOSR"/>
    <property type="match status" value="1"/>
</dbReference>
<dbReference type="CDD" id="cd06170">
    <property type="entry name" value="LuxR_C_like"/>
    <property type="match status" value="1"/>
</dbReference>